<reference evidence="2" key="1">
    <citation type="journal article" date="2019" name="Int. J. Syst. Evol. Microbiol.">
        <title>The Global Catalogue of Microorganisms (GCM) 10K type strain sequencing project: providing services to taxonomists for standard genome sequencing and annotation.</title>
        <authorList>
            <consortium name="The Broad Institute Genomics Platform"/>
            <consortium name="The Broad Institute Genome Sequencing Center for Infectious Disease"/>
            <person name="Wu L."/>
            <person name="Ma J."/>
        </authorList>
    </citation>
    <scope>NUCLEOTIDE SEQUENCE [LARGE SCALE GENOMIC DNA]</scope>
    <source>
        <strain evidence="2">CGMCC 1.15399</strain>
    </source>
</reference>
<sequence length="124" mass="14069">MGIDRHPLSELERSLVTVAGEYGFQLTHVVKYYCELEQPDRGVVVYLDRRRTPANVIAVLIHPETELARLFDLAGATIPADFRHGSNMRRFPKRLHTGKQPITYGYAIECDDSGVFGRLLDRLA</sequence>
<protein>
    <recommendedName>
        <fullName evidence="3">DUF5655 domain-containing protein</fullName>
    </recommendedName>
</protein>
<dbReference type="EMBL" id="JBHUCM010000017">
    <property type="protein sequence ID" value="MFD1539694.1"/>
    <property type="molecule type" value="Genomic_DNA"/>
</dbReference>
<comment type="caution">
    <text evidence="1">The sequence shown here is derived from an EMBL/GenBank/DDBJ whole genome shotgun (WGS) entry which is preliminary data.</text>
</comment>
<evidence type="ECO:0000313" key="1">
    <source>
        <dbReference type="EMBL" id="MFD1539694.1"/>
    </source>
</evidence>
<keyword evidence="2" id="KW-1185">Reference proteome</keyword>
<dbReference type="Proteomes" id="UP001597097">
    <property type="component" value="Unassembled WGS sequence"/>
</dbReference>
<proteinExistence type="predicted"/>
<name>A0ABW4GBB5_9ACTN</name>
<evidence type="ECO:0008006" key="3">
    <source>
        <dbReference type="Google" id="ProtNLM"/>
    </source>
</evidence>
<organism evidence="1 2">
    <name type="scientific">Nonomuraea guangzhouensis</name>
    <dbReference type="NCBI Taxonomy" id="1291555"/>
    <lineage>
        <taxon>Bacteria</taxon>
        <taxon>Bacillati</taxon>
        <taxon>Actinomycetota</taxon>
        <taxon>Actinomycetes</taxon>
        <taxon>Streptosporangiales</taxon>
        <taxon>Streptosporangiaceae</taxon>
        <taxon>Nonomuraea</taxon>
    </lineage>
</organism>
<dbReference type="RefSeq" id="WP_219534196.1">
    <property type="nucleotide sequence ID" value="NZ_JAHKRM010000021.1"/>
</dbReference>
<gene>
    <name evidence="1" type="ORF">ACFSJ0_21755</name>
</gene>
<evidence type="ECO:0000313" key="2">
    <source>
        <dbReference type="Proteomes" id="UP001597097"/>
    </source>
</evidence>
<accession>A0ABW4GBB5</accession>